<dbReference type="AlphaFoldDB" id="A0A6B0REL0"/>
<proteinExistence type="predicted"/>
<evidence type="ECO:0000313" key="2">
    <source>
        <dbReference type="Proteomes" id="UP000322234"/>
    </source>
</evidence>
<gene>
    <name evidence="1" type="ORF">E5288_WYG003191</name>
</gene>
<organism evidence="1 2">
    <name type="scientific">Bos mutus</name>
    <name type="common">wild yak</name>
    <dbReference type="NCBI Taxonomy" id="72004"/>
    <lineage>
        <taxon>Eukaryota</taxon>
        <taxon>Metazoa</taxon>
        <taxon>Chordata</taxon>
        <taxon>Craniata</taxon>
        <taxon>Vertebrata</taxon>
        <taxon>Euteleostomi</taxon>
        <taxon>Mammalia</taxon>
        <taxon>Eutheria</taxon>
        <taxon>Laurasiatheria</taxon>
        <taxon>Artiodactyla</taxon>
        <taxon>Ruminantia</taxon>
        <taxon>Pecora</taxon>
        <taxon>Bovidae</taxon>
        <taxon>Bovinae</taxon>
        <taxon>Bos</taxon>
    </lineage>
</organism>
<accession>A0A6B0REL0</accession>
<reference evidence="1" key="1">
    <citation type="submission" date="2019-10" db="EMBL/GenBank/DDBJ databases">
        <title>The sequence and de novo assembly of the wild yak genome.</title>
        <authorList>
            <person name="Liu Y."/>
        </authorList>
    </citation>
    <scope>NUCLEOTIDE SEQUENCE [LARGE SCALE GENOMIC DNA]</scope>
    <source>
        <strain evidence="1">WY2019</strain>
    </source>
</reference>
<protein>
    <submittedName>
        <fullName evidence="1">Uncharacterized protein</fullName>
    </submittedName>
</protein>
<name>A0A6B0REL0_9CETA</name>
<keyword evidence="2" id="KW-1185">Reference proteome</keyword>
<sequence>MKRTPTAEEREREAKKAVTVKRGIDLLYLAISFHLAINSMSASVCSEKVYVSETTFVSKSLAVLKTMAEEFCLTVYFAWICDLK</sequence>
<dbReference type="EMBL" id="VBQZ03000032">
    <property type="protein sequence ID" value="MXQ86456.1"/>
    <property type="molecule type" value="Genomic_DNA"/>
</dbReference>
<evidence type="ECO:0000313" key="1">
    <source>
        <dbReference type="EMBL" id="MXQ86456.1"/>
    </source>
</evidence>
<dbReference type="Proteomes" id="UP000322234">
    <property type="component" value="Unassembled WGS sequence"/>
</dbReference>
<comment type="caution">
    <text evidence="1">The sequence shown here is derived from an EMBL/GenBank/DDBJ whole genome shotgun (WGS) entry which is preliminary data.</text>
</comment>